<dbReference type="AlphaFoldDB" id="A0A511UTZ5"/>
<proteinExistence type="predicted"/>
<dbReference type="InterPro" id="IPR010982">
    <property type="entry name" value="Lambda_DNA-bd_dom_sf"/>
</dbReference>
<gene>
    <name evidence="1" type="ORF">HVA01_28140</name>
</gene>
<accession>A0A511UTZ5</accession>
<organism evidence="1 2">
    <name type="scientific">Halovibrio variabilis</name>
    <dbReference type="NCBI Taxonomy" id="31910"/>
    <lineage>
        <taxon>Bacteria</taxon>
        <taxon>Pseudomonadati</taxon>
        <taxon>Pseudomonadota</taxon>
        <taxon>Gammaproteobacteria</taxon>
        <taxon>Oceanospirillales</taxon>
        <taxon>Halomonadaceae</taxon>
        <taxon>Halovibrio</taxon>
    </lineage>
</organism>
<dbReference type="EMBL" id="BJXV01000017">
    <property type="protein sequence ID" value="GEN29168.1"/>
    <property type="molecule type" value="Genomic_DNA"/>
</dbReference>
<protein>
    <recommendedName>
        <fullName evidence="3">Transcriptional regulator</fullName>
    </recommendedName>
</protein>
<reference evidence="1 2" key="1">
    <citation type="submission" date="2019-07" db="EMBL/GenBank/DDBJ databases">
        <title>Whole genome shotgun sequence of Halomonas variabilis NBRC 102410.</title>
        <authorList>
            <person name="Hosoyama A."/>
            <person name="Uohara A."/>
            <person name="Ohji S."/>
            <person name="Ichikawa N."/>
        </authorList>
    </citation>
    <scope>NUCLEOTIDE SEQUENCE [LARGE SCALE GENOMIC DNA]</scope>
    <source>
        <strain evidence="1 2">NBRC 102410</strain>
    </source>
</reference>
<name>A0A511UTZ5_9GAMM</name>
<dbReference type="InterPro" id="IPR039060">
    <property type="entry name" value="Antitox_HigA"/>
</dbReference>
<dbReference type="PANTHER" id="PTHR40455:SF1">
    <property type="entry name" value="ANTITOXIN HIGA"/>
    <property type="match status" value="1"/>
</dbReference>
<dbReference type="OrthoDB" id="9796786at2"/>
<dbReference type="PANTHER" id="PTHR40455">
    <property type="entry name" value="ANTITOXIN HIGA"/>
    <property type="match status" value="1"/>
</dbReference>
<sequence length="144" mass="16256">MHALVEQATEHWVYLAPLLSDPHSEAEYDARVEALDEILDLVGDDETHPLAGLANRLGDIIESYDEAHRPMPEVSGSEVLRYLMQEHGIAQSELPEVGAQSVVSEILNGRRKLNWRQICELSERFGIATDSFKDPREKLNVLPR</sequence>
<dbReference type="Proteomes" id="UP000321303">
    <property type="component" value="Unassembled WGS sequence"/>
</dbReference>
<evidence type="ECO:0000313" key="2">
    <source>
        <dbReference type="Proteomes" id="UP000321303"/>
    </source>
</evidence>
<dbReference type="GO" id="GO:0001046">
    <property type="term" value="F:core promoter sequence-specific DNA binding"/>
    <property type="evidence" value="ECO:0007669"/>
    <property type="project" value="TreeGrafter"/>
</dbReference>
<dbReference type="InterPro" id="IPR001387">
    <property type="entry name" value="Cro/C1-type_HTH"/>
</dbReference>
<evidence type="ECO:0000313" key="1">
    <source>
        <dbReference type="EMBL" id="GEN29168.1"/>
    </source>
</evidence>
<dbReference type="GO" id="GO:0006355">
    <property type="term" value="P:regulation of DNA-templated transcription"/>
    <property type="evidence" value="ECO:0007669"/>
    <property type="project" value="InterPro"/>
</dbReference>
<dbReference type="SUPFAM" id="SSF47413">
    <property type="entry name" value="lambda repressor-like DNA-binding domains"/>
    <property type="match status" value="1"/>
</dbReference>
<evidence type="ECO:0008006" key="3">
    <source>
        <dbReference type="Google" id="ProtNLM"/>
    </source>
</evidence>
<comment type="caution">
    <text evidence="1">The sequence shown here is derived from an EMBL/GenBank/DDBJ whole genome shotgun (WGS) entry which is preliminary data.</text>
</comment>
<dbReference type="RefSeq" id="WP_146876079.1">
    <property type="nucleotide sequence ID" value="NZ_BJXV01000017.1"/>
</dbReference>
<dbReference type="CDD" id="cd00093">
    <property type="entry name" value="HTH_XRE"/>
    <property type="match status" value="1"/>
</dbReference>
<keyword evidence="2" id="KW-1185">Reference proteome</keyword>